<name>A0A345IL82_9DEIO</name>
<keyword evidence="1" id="KW-0645">Protease</keyword>
<proteinExistence type="predicted"/>
<dbReference type="InterPro" id="IPR001478">
    <property type="entry name" value="PDZ"/>
</dbReference>
<evidence type="ECO:0000313" key="6">
    <source>
        <dbReference type="Proteomes" id="UP000253744"/>
    </source>
</evidence>
<dbReference type="PROSITE" id="PS50106">
    <property type="entry name" value="PDZ"/>
    <property type="match status" value="1"/>
</dbReference>
<dbReference type="InterPro" id="IPR036034">
    <property type="entry name" value="PDZ_sf"/>
</dbReference>
<dbReference type="STRING" id="1288484.GCA_000348665_02332"/>
<evidence type="ECO:0000313" key="5">
    <source>
        <dbReference type="EMBL" id="AXH00455.1"/>
    </source>
</evidence>
<dbReference type="Proteomes" id="UP000253744">
    <property type="component" value="Plasmid pDrdB"/>
</dbReference>
<evidence type="ECO:0000259" key="4">
    <source>
        <dbReference type="PROSITE" id="PS50106"/>
    </source>
</evidence>
<evidence type="ECO:0000256" key="3">
    <source>
        <dbReference type="SAM" id="MobiDB-lite"/>
    </source>
</evidence>
<reference evidence="5 6" key="1">
    <citation type="submission" date="2018-07" db="EMBL/GenBank/DDBJ databases">
        <title>Complete Genome and Methylome Analysis of Deinococcus wulumuqiensis NEB 479.</title>
        <authorList>
            <person name="Fomenkov A."/>
            <person name="Luyten Y."/>
            <person name="Vincze T."/>
            <person name="Anton B.P."/>
            <person name="Clark T."/>
            <person name="Roberts R.J."/>
            <person name="Morgan R.D."/>
        </authorList>
    </citation>
    <scope>NUCLEOTIDE SEQUENCE [LARGE SCALE GENOMIC DNA]</scope>
    <source>
        <strain evidence="5 6">NEB 479</strain>
        <plasmid evidence="6">Plasmid pdrdb</plasmid>
    </source>
</reference>
<dbReference type="KEGG" id="dwu:DVJ83_14790"/>
<dbReference type="InterPro" id="IPR051201">
    <property type="entry name" value="Chloro_Bact_Ser_Proteases"/>
</dbReference>
<sequence>MPILTLLLLLAGCTDPTESRTQTTSSTSRTATTNTAPGGAARDSSSPSGTAGQTASPDQGRLEYDQNTIDVVKDTQDGVVFVTRFDQSGGGALFSESPLAPDAAPEDQEGPTGSGSGFLIDREGHILTNYHVIQDATDIRIRLHQNERDYPASVVGTAPAYDLALLRAEAVPADLEPMRLGDSDRLLVGEKAIALGAPFGLEFTVTQGIISAVKRVIPMGVESIPQNSVQTDAAINPGNSGGPLVNSRGEVVGVNTQILSPAGAVTGVGQNAGVGFAIPVNVVKSLLPRLRAGEEITVPRIGILSVNLQALTPSAREVLGLPEQGVLVQSVEPGTPAAAAGLRGGPRSQRFPDGDIRLGGDIITAVDGQEVSTVQDLQGVLLGKQSGDEVILTLRRDGQTLQRKLTLS</sequence>
<dbReference type="InterPro" id="IPR009003">
    <property type="entry name" value="Peptidase_S1_PA"/>
</dbReference>
<keyword evidence="2" id="KW-0378">Hydrolase</keyword>
<dbReference type="Gene3D" id="2.30.42.10">
    <property type="match status" value="1"/>
</dbReference>
<dbReference type="PANTHER" id="PTHR43343:SF3">
    <property type="entry name" value="PROTEASE DO-LIKE 8, CHLOROPLASTIC"/>
    <property type="match status" value="1"/>
</dbReference>
<dbReference type="PRINTS" id="PR00834">
    <property type="entry name" value="PROTEASES2C"/>
</dbReference>
<dbReference type="SUPFAM" id="SSF50156">
    <property type="entry name" value="PDZ domain-like"/>
    <property type="match status" value="1"/>
</dbReference>
<dbReference type="GO" id="GO:0004252">
    <property type="term" value="F:serine-type endopeptidase activity"/>
    <property type="evidence" value="ECO:0007669"/>
    <property type="project" value="InterPro"/>
</dbReference>
<protein>
    <submittedName>
        <fullName evidence="5">PDZ domain-containing protein</fullName>
    </submittedName>
</protein>
<feature type="domain" description="PDZ" evidence="4">
    <location>
        <begin position="305"/>
        <end position="398"/>
    </location>
</feature>
<feature type="region of interest" description="Disordered" evidence="3">
    <location>
        <begin position="15"/>
        <end position="63"/>
    </location>
</feature>
<evidence type="ECO:0000256" key="1">
    <source>
        <dbReference type="ARBA" id="ARBA00022670"/>
    </source>
</evidence>
<gene>
    <name evidence="5" type="ORF">DVJ83_14790</name>
</gene>
<dbReference type="InterPro" id="IPR001940">
    <property type="entry name" value="Peptidase_S1C"/>
</dbReference>
<feature type="region of interest" description="Disordered" evidence="3">
    <location>
        <begin position="92"/>
        <end position="117"/>
    </location>
</feature>
<dbReference type="EMBL" id="CP031160">
    <property type="protein sequence ID" value="AXH00455.1"/>
    <property type="molecule type" value="Genomic_DNA"/>
</dbReference>
<dbReference type="SMART" id="SM00228">
    <property type="entry name" value="PDZ"/>
    <property type="match status" value="1"/>
</dbReference>
<dbReference type="GO" id="GO:0006508">
    <property type="term" value="P:proteolysis"/>
    <property type="evidence" value="ECO:0007669"/>
    <property type="project" value="UniProtKB-KW"/>
</dbReference>
<dbReference type="Pfam" id="PF13365">
    <property type="entry name" value="Trypsin_2"/>
    <property type="match status" value="1"/>
</dbReference>
<dbReference type="Pfam" id="PF13180">
    <property type="entry name" value="PDZ_2"/>
    <property type="match status" value="1"/>
</dbReference>
<evidence type="ECO:0000256" key="2">
    <source>
        <dbReference type="ARBA" id="ARBA00022801"/>
    </source>
</evidence>
<dbReference type="SUPFAM" id="SSF50494">
    <property type="entry name" value="Trypsin-like serine proteases"/>
    <property type="match status" value="1"/>
</dbReference>
<organism evidence="5 6">
    <name type="scientific">Deinococcus wulumuqiensis</name>
    <dbReference type="NCBI Taxonomy" id="980427"/>
    <lineage>
        <taxon>Bacteria</taxon>
        <taxon>Thermotogati</taxon>
        <taxon>Deinococcota</taxon>
        <taxon>Deinococci</taxon>
        <taxon>Deinococcales</taxon>
        <taxon>Deinococcaceae</taxon>
        <taxon>Deinococcus</taxon>
    </lineage>
</organism>
<geneLocation type="plasmid" evidence="6">
    <name>pdrdb</name>
</geneLocation>
<dbReference type="AlphaFoldDB" id="A0A345IL82"/>
<accession>A0A345IL82</accession>
<feature type="compositionally biased region" description="Low complexity" evidence="3">
    <location>
        <begin position="19"/>
        <end position="41"/>
    </location>
</feature>
<feature type="compositionally biased region" description="Polar residues" evidence="3">
    <location>
        <begin position="43"/>
        <end position="57"/>
    </location>
</feature>
<dbReference type="PANTHER" id="PTHR43343">
    <property type="entry name" value="PEPTIDASE S12"/>
    <property type="match status" value="1"/>
</dbReference>
<keyword evidence="5" id="KW-0614">Plasmid</keyword>
<dbReference type="Gene3D" id="2.40.10.120">
    <property type="match status" value="1"/>
</dbReference>